<organism evidence="1 2">
    <name type="scientific">Tetranychus urticae</name>
    <name type="common">Two-spotted spider mite</name>
    <dbReference type="NCBI Taxonomy" id="32264"/>
    <lineage>
        <taxon>Eukaryota</taxon>
        <taxon>Metazoa</taxon>
        <taxon>Ecdysozoa</taxon>
        <taxon>Arthropoda</taxon>
        <taxon>Chelicerata</taxon>
        <taxon>Arachnida</taxon>
        <taxon>Acari</taxon>
        <taxon>Acariformes</taxon>
        <taxon>Trombidiformes</taxon>
        <taxon>Prostigmata</taxon>
        <taxon>Eleutherengona</taxon>
        <taxon>Raphignathae</taxon>
        <taxon>Tetranychoidea</taxon>
        <taxon>Tetranychidae</taxon>
        <taxon>Tetranychus</taxon>
    </lineage>
</organism>
<dbReference type="EMBL" id="CAEY01001042">
    <property type="status" value="NOT_ANNOTATED_CDS"/>
    <property type="molecule type" value="Genomic_DNA"/>
</dbReference>
<dbReference type="HOGENOM" id="CLU_3417541_0_0_1"/>
<sequence length="26" mass="3079">MINVNDKIKLLTCQEQDSKVRKDIFV</sequence>
<evidence type="ECO:0000313" key="2">
    <source>
        <dbReference type="Proteomes" id="UP000015104"/>
    </source>
</evidence>
<keyword evidence="2" id="KW-1185">Reference proteome</keyword>
<dbReference type="EnsemblMetazoa" id="tetur36g00880.1">
    <property type="protein sequence ID" value="tetur36g00880.1"/>
    <property type="gene ID" value="tetur36g00880"/>
</dbReference>
<dbReference type="AlphaFoldDB" id="T1L3R8"/>
<evidence type="ECO:0000313" key="1">
    <source>
        <dbReference type="EnsemblMetazoa" id="tetur36g00880.1"/>
    </source>
</evidence>
<reference evidence="1" key="2">
    <citation type="submission" date="2015-06" db="UniProtKB">
        <authorList>
            <consortium name="EnsemblMetazoa"/>
        </authorList>
    </citation>
    <scope>IDENTIFICATION</scope>
</reference>
<reference evidence="2" key="1">
    <citation type="submission" date="2011-08" db="EMBL/GenBank/DDBJ databases">
        <authorList>
            <person name="Rombauts S."/>
        </authorList>
    </citation>
    <scope>NUCLEOTIDE SEQUENCE</scope>
    <source>
        <strain evidence="2">London</strain>
    </source>
</reference>
<name>T1L3R8_TETUR</name>
<accession>T1L3R8</accession>
<dbReference type="Proteomes" id="UP000015104">
    <property type="component" value="Unassembled WGS sequence"/>
</dbReference>
<proteinExistence type="predicted"/>
<protein>
    <submittedName>
        <fullName evidence="1">Uncharacterized protein</fullName>
    </submittedName>
</protein>